<dbReference type="PANTHER" id="PTHR10217">
    <property type="entry name" value="VOLTAGE AND LIGAND GATED POTASSIUM CHANNEL"/>
    <property type="match status" value="1"/>
</dbReference>
<evidence type="ECO:0000313" key="3">
    <source>
        <dbReference type="EMBL" id="KAJ0405320.1"/>
    </source>
</evidence>
<organism evidence="3 4">
    <name type="scientific">Pythium insidiosum</name>
    <name type="common">Pythiosis disease agent</name>
    <dbReference type="NCBI Taxonomy" id="114742"/>
    <lineage>
        <taxon>Eukaryota</taxon>
        <taxon>Sar</taxon>
        <taxon>Stramenopiles</taxon>
        <taxon>Oomycota</taxon>
        <taxon>Peronosporomycetes</taxon>
        <taxon>Pythiales</taxon>
        <taxon>Pythiaceae</taxon>
        <taxon>Pythium</taxon>
    </lineage>
</organism>
<evidence type="ECO:0000256" key="1">
    <source>
        <dbReference type="SAM" id="MobiDB-lite"/>
    </source>
</evidence>
<dbReference type="GO" id="GO:0005886">
    <property type="term" value="C:plasma membrane"/>
    <property type="evidence" value="ECO:0007669"/>
    <property type="project" value="TreeGrafter"/>
</dbReference>
<dbReference type="PANTHER" id="PTHR10217:SF435">
    <property type="entry name" value="POTASSIUM VOLTAGE-GATED CHANNEL PROTEIN EAG"/>
    <property type="match status" value="1"/>
</dbReference>
<dbReference type="GO" id="GO:0042391">
    <property type="term" value="P:regulation of membrane potential"/>
    <property type="evidence" value="ECO:0007669"/>
    <property type="project" value="TreeGrafter"/>
</dbReference>
<dbReference type="Proteomes" id="UP001209570">
    <property type="component" value="Unassembled WGS sequence"/>
</dbReference>
<name>A0AAD5QCV2_PYTIN</name>
<feature type="region of interest" description="Disordered" evidence="1">
    <location>
        <begin position="452"/>
        <end position="480"/>
    </location>
</feature>
<dbReference type="InterPro" id="IPR018490">
    <property type="entry name" value="cNMP-bd_dom_sf"/>
</dbReference>
<dbReference type="Gene3D" id="1.10.287.70">
    <property type="match status" value="1"/>
</dbReference>
<proteinExistence type="predicted"/>
<feature type="transmembrane region" description="Helical" evidence="2">
    <location>
        <begin position="63"/>
        <end position="81"/>
    </location>
</feature>
<feature type="transmembrane region" description="Helical" evidence="2">
    <location>
        <begin position="93"/>
        <end position="113"/>
    </location>
</feature>
<feature type="transmembrane region" description="Helical" evidence="2">
    <location>
        <begin position="198"/>
        <end position="219"/>
    </location>
</feature>
<reference evidence="3" key="1">
    <citation type="submission" date="2021-12" db="EMBL/GenBank/DDBJ databases">
        <title>Prjna785345.</title>
        <authorList>
            <person name="Rujirawat T."/>
            <person name="Krajaejun T."/>
        </authorList>
    </citation>
    <scope>NUCLEOTIDE SEQUENCE</scope>
    <source>
        <strain evidence="3">Pi057C3</strain>
    </source>
</reference>
<gene>
    <name evidence="3" type="ORF">P43SY_001079</name>
</gene>
<keyword evidence="2" id="KW-1133">Transmembrane helix</keyword>
<dbReference type="SUPFAM" id="SSF81324">
    <property type="entry name" value="Voltage-gated potassium channels"/>
    <property type="match status" value="1"/>
</dbReference>
<accession>A0AAD5QCV2</accession>
<evidence type="ECO:0000313" key="4">
    <source>
        <dbReference type="Proteomes" id="UP001209570"/>
    </source>
</evidence>
<evidence type="ECO:0000256" key="2">
    <source>
        <dbReference type="SAM" id="Phobius"/>
    </source>
</evidence>
<dbReference type="AlphaFoldDB" id="A0AAD5QCV2"/>
<sequence length="480" mass="54622">MTTISRRQSNLGDEPPADEKQLARVAELMDKDVMVLDETQLARIQQRNAHPFTISVHSTFRHWWDFFISISTAYVIFTTPIRVGFMVNSQGPAYVLDVIVDIMYLVEIVLSLFTSYIDDTTGEEVKKLSSIRRNYLSSFFLIDAMSSFPTSLTGSDNVLLNLIKLLKVVRVLKLSETGLFKSISQRVNRSMNPSLMRMLSLTFIFLLSQHYIACSYYFISLRQNELTLWQPSLETRDSSLMRQYTNAMYFALMVTTANDVGPTNTTEKIFTSLMLFVGIVINASIIGSAANLLANLDKVAIARKNQMDSINDYMRFKKVPLALQDKIRRYYEYALSTRIVDPTQTLFADLPDRLKLSLRLTLHDTFIRKVPLFRVCSNAGVIAIVQCLHPVVAMPYEVILGQGEMAEVKSDAITELAFLEKADFLALIDKFPTFHLAVRRICESRMQTAQNVHRMTKMRRPSQVLQPGMHGSKGDPVTEE</sequence>
<keyword evidence="2" id="KW-0472">Membrane</keyword>
<dbReference type="GO" id="GO:0005249">
    <property type="term" value="F:voltage-gated potassium channel activity"/>
    <property type="evidence" value="ECO:0007669"/>
    <property type="project" value="TreeGrafter"/>
</dbReference>
<dbReference type="EMBL" id="JAKCXM010000047">
    <property type="protein sequence ID" value="KAJ0405320.1"/>
    <property type="molecule type" value="Genomic_DNA"/>
</dbReference>
<keyword evidence="2" id="KW-0812">Transmembrane</keyword>
<comment type="caution">
    <text evidence="3">The sequence shown here is derived from an EMBL/GenBank/DDBJ whole genome shotgun (WGS) entry which is preliminary data.</text>
</comment>
<evidence type="ECO:0008006" key="5">
    <source>
        <dbReference type="Google" id="ProtNLM"/>
    </source>
</evidence>
<dbReference type="SUPFAM" id="SSF51206">
    <property type="entry name" value="cAMP-binding domain-like"/>
    <property type="match status" value="1"/>
</dbReference>
<keyword evidence="4" id="KW-1185">Reference proteome</keyword>
<dbReference type="InterPro" id="IPR050818">
    <property type="entry name" value="KCNH_animal-type"/>
</dbReference>
<protein>
    <recommendedName>
        <fullName evidence="5">Cyclic nucleotide-binding domain-containing protein</fullName>
    </recommendedName>
</protein>
<feature type="transmembrane region" description="Helical" evidence="2">
    <location>
        <begin position="269"/>
        <end position="294"/>
    </location>
</feature>
<dbReference type="Gene3D" id="1.10.287.630">
    <property type="entry name" value="Helix hairpin bin"/>
    <property type="match status" value="1"/>
</dbReference>